<feature type="domain" description="RNase H type-1" evidence="1">
    <location>
        <begin position="20"/>
        <end position="130"/>
    </location>
</feature>
<reference evidence="2" key="1">
    <citation type="submission" date="2022-08" db="EMBL/GenBank/DDBJ databases">
        <authorList>
            <person name="Gutierrez-Valencia J."/>
        </authorList>
    </citation>
    <scope>NUCLEOTIDE SEQUENCE</scope>
</reference>
<dbReference type="InterPro" id="IPR053151">
    <property type="entry name" value="RNase_H-like"/>
</dbReference>
<dbReference type="GO" id="GO:0004523">
    <property type="term" value="F:RNA-DNA hybrid ribonuclease activity"/>
    <property type="evidence" value="ECO:0007669"/>
    <property type="project" value="InterPro"/>
</dbReference>
<protein>
    <recommendedName>
        <fullName evidence="1">RNase H type-1 domain-containing protein</fullName>
    </recommendedName>
</protein>
<dbReference type="CDD" id="cd06222">
    <property type="entry name" value="RNase_H_like"/>
    <property type="match status" value="1"/>
</dbReference>
<dbReference type="AlphaFoldDB" id="A0AAV0N784"/>
<organism evidence="2 3">
    <name type="scientific">Linum tenue</name>
    <dbReference type="NCBI Taxonomy" id="586396"/>
    <lineage>
        <taxon>Eukaryota</taxon>
        <taxon>Viridiplantae</taxon>
        <taxon>Streptophyta</taxon>
        <taxon>Embryophyta</taxon>
        <taxon>Tracheophyta</taxon>
        <taxon>Spermatophyta</taxon>
        <taxon>Magnoliopsida</taxon>
        <taxon>eudicotyledons</taxon>
        <taxon>Gunneridae</taxon>
        <taxon>Pentapetalae</taxon>
        <taxon>rosids</taxon>
        <taxon>fabids</taxon>
        <taxon>Malpighiales</taxon>
        <taxon>Linaceae</taxon>
        <taxon>Linum</taxon>
    </lineage>
</organism>
<dbReference type="Proteomes" id="UP001154282">
    <property type="component" value="Unassembled WGS sequence"/>
</dbReference>
<comment type="caution">
    <text evidence="2">The sequence shown here is derived from an EMBL/GenBank/DDBJ whole genome shotgun (WGS) entry which is preliminary data.</text>
</comment>
<dbReference type="InterPro" id="IPR002156">
    <property type="entry name" value="RNaseH_domain"/>
</dbReference>
<dbReference type="InterPro" id="IPR012337">
    <property type="entry name" value="RNaseH-like_sf"/>
</dbReference>
<evidence type="ECO:0000259" key="1">
    <source>
        <dbReference type="Pfam" id="PF13456"/>
    </source>
</evidence>
<name>A0AAV0N784_9ROSI</name>
<dbReference type="SUPFAM" id="SSF53098">
    <property type="entry name" value="Ribonuclease H-like"/>
    <property type="match status" value="1"/>
</dbReference>
<keyword evidence="3" id="KW-1185">Reference proteome</keyword>
<evidence type="ECO:0000313" key="2">
    <source>
        <dbReference type="EMBL" id="CAI0454456.1"/>
    </source>
</evidence>
<dbReference type="InterPro" id="IPR036397">
    <property type="entry name" value="RNaseH_sf"/>
</dbReference>
<dbReference type="EMBL" id="CAMGYJ010000008">
    <property type="protein sequence ID" value="CAI0454456.1"/>
    <property type="molecule type" value="Genomic_DNA"/>
</dbReference>
<dbReference type="PANTHER" id="PTHR47723">
    <property type="entry name" value="OS05G0353850 PROTEIN"/>
    <property type="match status" value="1"/>
</dbReference>
<accession>A0AAV0N784</accession>
<sequence length="261" mass="28794">MHDRFLANKERVKRKMITDGFAAAGGLIRDFLGRCCTAFASNVGKCSIAAAELKGAIVGLQLAWEKGYRKVQLKMDSTITIAIIWDRSDDDHRHGLLEKQVNHLLERDWDVAVSHVYREGNQTADFLANLGHGLTFGTHHVDVLNFDLCRWLDYDVSRLEKADGGGQRLKARGKEIWKRKTSIMIGGGVAQEDILALGPGCGSLTMVGSRSTSRMGVKQWTRPNMMASKVMGLIAHVDEMENSDTSLHDYGEAHRPAGSSG</sequence>
<proteinExistence type="predicted"/>
<evidence type="ECO:0000313" key="3">
    <source>
        <dbReference type="Proteomes" id="UP001154282"/>
    </source>
</evidence>
<dbReference type="PANTHER" id="PTHR47723:SF19">
    <property type="entry name" value="POLYNUCLEOTIDYL TRANSFERASE, RIBONUCLEASE H-LIKE SUPERFAMILY PROTEIN"/>
    <property type="match status" value="1"/>
</dbReference>
<dbReference type="Gene3D" id="3.30.420.10">
    <property type="entry name" value="Ribonuclease H-like superfamily/Ribonuclease H"/>
    <property type="match status" value="1"/>
</dbReference>
<dbReference type="InterPro" id="IPR044730">
    <property type="entry name" value="RNase_H-like_dom_plant"/>
</dbReference>
<gene>
    <name evidence="2" type="ORF">LITE_LOCUS31964</name>
</gene>
<dbReference type="GO" id="GO:0003676">
    <property type="term" value="F:nucleic acid binding"/>
    <property type="evidence" value="ECO:0007669"/>
    <property type="project" value="InterPro"/>
</dbReference>
<dbReference type="Pfam" id="PF13456">
    <property type="entry name" value="RVT_3"/>
    <property type="match status" value="1"/>
</dbReference>